<dbReference type="Pfam" id="PF00439">
    <property type="entry name" value="Bromodomain"/>
    <property type="match status" value="1"/>
</dbReference>
<feature type="compositionally biased region" description="Basic and acidic residues" evidence="3">
    <location>
        <begin position="904"/>
        <end position="916"/>
    </location>
</feature>
<feature type="compositionally biased region" description="Basic and acidic residues" evidence="3">
    <location>
        <begin position="304"/>
        <end position="328"/>
    </location>
</feature>
<feature type="compositionally biased region" description="Polar residues" evidence="3">
    <location>
        <begin position="349"/>
        <end position="358"/>
    </location>
</feature>
<evidence type="ECO:0000256" key="2">
    <source>
        <dbReference type="PROSITE-ProRule" id="PRU00035"/>
    </source>
</evidence>
<feature type="compositionally biased region" description="Low complexity" evidence="3">
    <location>
        <begin position="1250"/>
        <end position="1262"/>
    </location>
</feature>
<feature type="compositionally biased region" description="Basic and acidic residues" evidence="3">
    <location>
        <begin position="805"/>
        <end position="814"/>
    </location>
</feature>
<evidence type="ECO:0000313" key="6">
    <source>
        <dbReference type="Proteomes" id="UP001107558"/>
    </source>
</evidence>
<dbReference type="InterPro" id="IPR001487">
    <property type="entry name" value="Bromodomain"/>
</dbReference>
<feature type="region of interest" description="Disordered" evidence="3">
    <location>
        <begin position="959"/>
        <end position="1026"/>
    </location>
</feature>
<keyword evidence="1 2" id="KW-0103">Bromodomain</keyword>
<feature type="compositionally biased region" description="Polar residues" evidence="3">
    <location>
        <begin position="332"/>
        <end position="341"/>
    </location>
</feature>
<dbReference type="PANTHER" id="PTHR47092">
    <property type="entry name" value="CAT EYE SYNDROME CRITICAL REGION PROTEIN 2"/>
    <property type="match status" value="1"/>
</dbReference>
<feature type="region of interest" description="Disordered" evidence="3">
    <location>
        <begin position="304"/>
        <end position="366"/>
    </location>
</feature>
<dbReference type="EMBL" id="JADBJN010000002">
    <property type="protein sequence ID" value="KAG5675631.1"/>
    <property type="molecule type" value="Genomic_DNA"/>
</dbReference>
<feature type="compositionally biased region" description="Basic and acidic residues" evidence="3">
    <location>
        <begin position="1263"/>
        <end position="1274"/>
    </location>
</feature>
<dbReference type="InterPro" id="IPR029614">
    <property type="entry name" value="CECR2"/>
</dbReference>
<feature type="compositionally biased region" description="Low complexity" evidence="3">
    <location>
        <begin position="1438"/>
        <end position="1474"/>
    </location>
</feature>
<dbReference type="CDD" id="cd05509">
    <property type="entry name" value="Bromo_gcn5_like"/>
    <property type="match status" value="1"/>
</dbReference>
<feature type="compositionally biased region" description="Basic and acidic residues" evidence="3">
    <location>
        <begin position="716"/>
        <end position="738"/>
    </location>
</feature>
<dbReference type="Proteomes" id="UP001107558">
    <property type="component" value="Chromosome 2"/>
</dbReference>
<feature type="compositionally biased region" description="Polar residues" evidence="3">
    <location>
        <begin position="1196"/>
        <end position="1206"/>
    </location>
</feature>
<feature type="region of interest" description="Disordered" evidence="3">
    <location>
        <begin position="1153"/>
        <end position="1206"/>
    </location>
</feature>
<evidence type="ECO:0000256" key="3">
    <source>
        <dbReference type="SAM" id="MobiDB-lite"/>
    </source>
</evidence>
<feature type="compositionally biased region" description="Basic and acidic residues" evidence="3">
    <location>
        <begin position="978"/>
        <end position="995"/>
    </location>
</feature>
<dbReference type="PROSITE" id="PS50014">
    <property type="entry name" value="BROMODOMAIN_2"/>
    <property type="match status" value="1"/>
</dbReference>
<dbReference type="PRINTS" id="PR00503">
    <property type="entry name" value="BROMODOMAIN"/>
</dbReference>
<sequence length="2009" mass="226320">MNFIEIQTWPEIPQIAFFSSLFSQSFRLPEFDIEDLEEALLLDSSENNTICNPSLSVEFTPRLIPELIVSLLKGCDSVVQSWPNITTSNYQMFLRRVFRHKCEEHNIENPFNTDVDFHSLPLRTKVEILNYLCEFRLDSSDVEVITNKFEADSLRIKPLGYDSNDSIYWYFFGTRLYREDIVKSKSNKLEHIWQVICFTEEDWHSLANKFKSSKSRKEQNLYKCLIQDFLPNIPLIFKAKEAERRRRLFQRRSSQRVKSLLEQQQKSIYDPSFDTVASNESESIKLSLTEKFLNDKKQELEAKKQLQDKIQQDRAKRAQRRDYSKSSEEESANSNLTILSHSKSDEFDSISTNPSNSRSNKENIFISDHDNQPFALLRATEPLEIITMPPVSSKLPGRQTNNSLSSITGNIVIQQTPHNTSSSTTSSSTTAASAATSSTTTTTASTAGRKKKTKANLYMETDEVLQIGMHKVLQYVKNHDDAWPFMDPVEEEIAPKYYSIIKRPMDLLKMEEKLDNGEYLTYTEFRTDFKLIVNNCRLYNGQNNEYTQMVNNLQIAFDRATKKYFDQSSSDEEQQVLLEYPPVLNTNNTSNSSSSNKGKRKHDHTDDHKSESKSMKHEKKGTQAIVSDNVKKKKSVEKLKKKHKTESTPKSEQKKKKDKKIEEEIVSDDEIKLDQSKTSTGVSKKKKVNNNGSNSAIIKEKVKAPKDHKNKVKHKEKSEKPQPKSSQKKSEKVQNSKKHESKKSKSSTVKEISADFDSSSDESIKDLINESFTKVSHKKSKEKQSNKNNNTSEKSKKNKKNQQKHTNDKFDSLFDDFDKLKNRREKSPTVASMGSHITDNSFGEFHSIEIKDKFDLIKERRNQDKSPTKQPAQTTAITIVATPTKNPKPQKSKEKISKKSKLPPTEEKTSDKEIKSSKSKQQNAPIPAIESKKNFKQKATLDVLDLETEQTLKDINKWLEHTPRFEYNSESNSPSRYTIDDMDVHLKVDPNDFRKPTPLPLSPSTSKKPFQTSQKNNADGASKEPSLLDKAANALSKTIKKLSKKKVLGDKHQLMIKKKEVQRTTNRLQPGKTKGNLLCNLQNNNASSANNSNNNDELGSKEKLKETKNSLITEIHENSPQLSLGKVLDPNAFNFSSSNSALKEEAADILGGGGSTTAASADEDEGNDDIELSTKVKSDNSDSSPSERTTKKEPQENSNVATSESTVKPNLSAWFKAFGVSKKPNNADMKKGTEKNDNYNASCSLQRRMSTGSSVSEISSIEDSPHHSNLEDKSGVPIYSSPPIQRSPVTPRNDQLQKGNYQESVPIRVGFYQDTTSTKSSPEKSCSPHETLTSSSSYQNYSQQSNAFPNQNSNNLNVYSNFYNPQESPKLRQSPLYEQYKQDYNLEANMNKSISSNVSPSSSHQSQQSSPYQQQPISPYPSATESKTLNSDIQGNDSVSNTRSPSSTYSQSNSPFHQNPSSPYNNNSQIQPQITNSPEFNNNQMAHQSSIFQQQQPTSQETPQFPSNQHQSASQKPLAASNENNNSSSATPSNFALNMHQQTSAIGLANNSATLQHSSYLHNSQGSTPQAQQLNYATTDNSYLLNDPTRNKKIDTHVRPENYQEEMRRQVPNIETAHDNHPKYLDLSKQTTNRYATQYAQPVNFSQPLDLDFAAKNRAFDAISRNINIPKNNYQSSLNDCATSSGPQSDRETPKATPTNFMQNAPCDNPNIMNSHQSIKATQPSAVDVNYKQSPLFNSTPASSMMELTAFMRDFRQNDDRFSSLANPAANYYDKAAQSSQAAHMFAKNAVQSSTAGNFQQIFSNPMTTIAYGRDQQADFSSYQSRLNIFQPATAATNTNQMLPTPQAPVASKAKKPKKSKKASASPPVVNPQTSSLPPQHQLQPNQQQAHHSIVPGSAFNYGPPSLPLYGENTASYLEEFRGSQNAYYSAAMRSSETIDKAVTNTPQAHGPPPTASSPYHHLIPSHHPSRSYPFMNSLDQYRMMFNQSYQAGYHLGMHNQPPPHWYQP</sequence>
<organism evidence="5 6">
    <name type="scientific">Polypedilum vanderplanki</name>
    <name type="common">Sleeping chironomid midge</name>
    <dbReference type="NCBI Taxonomy" id="319348"/>
    <lineage>
        <taxon>Eukaryota</taxon>
        <taxon>Metazoa</taxon>
        <taxon>Ecdysozoa</taxon>
        <taxon>Arthropoda</taxon>
        <taxon>Hexapoda</taxon>
        <taxon>Insecta</taxon>
        <taxon>Pterygota</taxon>
        <taxon>Neoptera</taxon>
        <taxon>Endopterygota</taxon>
        <taxon>Diptera</taxon>
        <taxon>Nematocera</taxon>
        <taxon>Chironomoidea</taxon>
        <taxon>Chironomidae</taxon>
        <taxon>Chironominae</taxon>
        <taxon>Polypedilum</taxon>
        <taxon>Polypedilum</taxon>
    </lineage>
</organism>
<dbReference type="SMART" id="SM00297">
    <property type="entry name" value="BROMO"/>
    <property type="match status" value="1"/>
</dbReference>
<dbReference type="GO" id="GO:0090537">
    <property type="term" value="C:CERF complex"/>
    <property type="evidence" value="ECO:0007669"/>
    <property type="project" value="InterPro"/>
</dbReference>
<feature type="compositionally biased region" description="Low complexity" evidence="3">
    <location>
        <begin position="585"/>
        <end position="596"/>
    </location>
</feature>
<dbReference type="SUPFAM" id="SSF47370">
    <property type="entry name" value="Bromodomain"/>
    <property type="match status" value="1"/>
</dbReference>
<feature type="compositionally biased region" description="Low complexity" evidence="3">
    <location>
        <begin position="1076"/>
        <end position="1095"/>
    </location>
</feature>
<feature type="compositionally biased region" description="Polar residues" evidence="3">
    <location>
        <begin position="1671"/>
        <end position="1688"/>
    </location>
</feature>
<feature type="region of interest" description="Disordered" evidence="3">
    <location>
        <begin position="579"/>
        <end position="814"/>
    </location>
</feature>
<feature type="compositionally biased region" description="Basic and acidic residues" evidence="3">
    <location>
        <begin position="603"/>
        <end position="615"/>
    </location>
</feature>
<feature type="compositionally biased region" description="Basic residues" evidence="3">
    <location>
        <begin position="1853"/>
        <end position="1862"/>
    </location>
</feature>
<accession>A0A9J6C0R4</accession>
<keyword evidence="6" id="KW-1185">Reference proteome</keyword>
<reference evidence="5" key="1">
    <citation type="submission" date="2021-03" db="EMBL/GenBank/DDBJ databases">
        <title>Chromosome level genome of the anhydrobiotic midge Polypedilum vanderplanki.</title>
        <authorList>
            <person name="Yoshida Y."/>
            <person name="Kikawada T."/>
            <person name="Gusev O."/>
        </authorList>
    </citation>
    <scope>NUCLEOTIDE SEQUENCE</scope>
    <source>
        <strain evidence="5">NIAS01</strain>
        <tissue evidence="5">Whole body or cell culture</tissue>
    </source>
</reference>
<feature type="compositionally biased region" description="Basic and acidic residues" evidence="3">
    <location>
        <begin position="698"/>
        <end position="707"/>
    </location>
</feature>
<gene>
    <name evidence="5" type="ORF">PVAND_005519</name>
</gene>
<feature type="compositionally biased region" description="Low complexity" evidence="3">
    <location>
        <begin position="1488"/>
        <end position="1507"/>
    </location>
</feature>
<feature type="region of interest" description="Disordered" evidence="3">
    <location>
        <begin position="1222"/>
        <end position="1373"/>
    </location>
</feature>
<feature type="domain" description="Bromo" evidence="4">
    <location>
        <begin position="477"/>
        <end position="547"/>
    </location>
</feature>
<feature type="region of interest" description="Disordered" evidence="3">
    <location>
        <begin position="1671"/>
        <end position="1699"/>
    </location>
</feature>
<comment type="caution">
    <text evidence="5">The sequence shown here is derived from an EMBL/GenBank/DDBJ whole genome shotgun (WGS) entry which is preliminary data.</text>
</comment>
<dbReference type="InterPro" id="IPR036427">
    <property type="entry name" value="Bromodomain-like_sf"/>
</dbReference>
<feature type="compositionally biased region" description="Polar residues" evidence="3">
    <location>
        <begin position="1475"/>
        <end position="1487"/>
    </location>
</feature>
<feature type="compositionally biased region" description="Low complexity" evidence="3">
    <location>
        <begin position="1863"/>
        <end position="1893"/>
    </location>
</feature>
<feature type="compositionally biased region" description="Basic and acidic residues" evidence="3">
    <location>
        <begin position="1228"/>
        <end position="1237"/>
    </location>
</feature>
<dbReference type="Gene3D" id="1.20.920.10">
    <property type="entry name" value="Bromodomain-like"/>
    <property type="match status" value="1"/>
</dbReference>
<feature type="compositionally biased region" description="Low complexity" evidence="3">
    <location>
        <begin position="1334"/>
        <end position="1364"/>
    </location>
</feature>
<proteinExistence type="predicted"/>
<dbReference type="PANTHER" id="PTHR47092:SF1">
    <property type="entry name" value="CHROMATIN REMODELING REGULATOR CECR2"/>
    <property type="match status" value="1"/>
</dbReference>
<feature type="compositionally biased region" description="Low complexity" evidence="3">
    <location>
        <begin position="1393"/>
        <end position="1422"/>
    </location>
</feature>
<protein>
    <recommendedName>
        <fullName evidence="4">Bromo domain-containing protein</fullName>
    </recommendedName>
</protein>
<evidence type="ECO:0000259" key="4">
    <source>
        <dbReference type="PROSITE" id="PS50014"/>
    </source>
</evidence>
<feature type="compositionally biased region" description="Polar residues" evidence="3">
    <location>
        <begin position="868"/>
        <end position="885"/>
    </location>
</feature>
<feature type="region of interest" description="Disordered" evidence="3">
    <location>
        <begin position="416"/>
        <end position="451"/>
    </location>
</feature>
<feature type="compositionally biased region" description="Basic residues" evidence="3">
    <location>
        <begin position="631"/>
        <end position="644"/>
    </location>
</feature>
<feature type="compositionally biased region" description="Polar residues" evidence="3">
    <location>
        <begin position="1010"/>
        <end position="1019"/>
    </location>
</feature>
<feature type="compositionally biased region" description="Polar residues" evidence="3">
    <location>
        <begin position="1282"/>
        <end position="1303"/>
    </location>
</feature>
<feature type="compositionally biased region" description="Basic and acidic residues" evidence="3">
    <location>
        <begin position="659"/>
        <end position="675"/>
    </location>
</feature>
<feature type="region of interest" description="Disordered" evidence="3">
    <location>
        <begin position="1838"/>
        <end position="1898"/>
    </location>
</feature>
<feature type="compositionally biased region" description="Acidic residues" evidence="3">
    <location>
        <begin position="1161"/>
        <end position="1171"/>
    </location>
</feature>
<dbReference type="OrthoDB" id="303107at2759"/>
<evidence type="ECO:0000256" key="1">
    <source>
        <dbReference type="ARBA" id="ARBA00023117"/>
    </source>
</evidence>
<name>A0A9J6C0R4_POLVA</name>
<feature type="compositionally biased region" description="Polar residues" evidence="3">
    <location>
        <begin position="1423"/>
        <end position="1437"/>
    </location>
</feature>
<feature type="compositionally biased region" description="Polar residues" evidence="3">
    <location>
        <begin position="1313"/>
        <end position="1333"/>
    </location>
</feature>
<feature type="compositionally biased region" description="Low complexity" evidence="3">
    <location>
        <begin position="420"/>
        <end position="447"/>
    </location>
</feature>
<evidence type="ECO:0000313" key="5">
    <source>
        <dbReference type="EMBL" id="KAG5675631.1"/>
    </source>
</evidence>
<feature type="compositionally biased region" description="Basic and acidic residues" evidence="3">
    <location>
        <begin position="856"/>
        <end position="867"/>
    </location>
</feature>
<feature type="compositionally biased region" description="Polar residues" evidence="3">
    <location>
        <begin position="1238"/>
        <end position="1249"/>
    </location>
</feature>
<feature type="region of interest" description="Disordered" evidence="3">
    <location>
        <begin position="1060"/>
        <end position="1101"/>
    </location>
</feature>
<feature type="region of interest" description="Disordered" evidence="3">
    <location>
        <begin position="1393"/>
        <end position="1534"/>
    </location>
</feature>
<dbReference type="GO" id="GO:0006338">
    <property type="term" value="P:chromatin remodeling"/>
    <property type="evidence" value="ECO:0007669"/>
    <property type="project" value="InterPro"/>
</dbReference>
<feature type="region of interest" description="Disordered" evidence="3">
    <location>
        <begin position="856"/>
        <end position="937"/>
    </location>
</feature>
<feature type="compositionally biased region" description="Low complexity" evidence="3">
    <location>
        <begin position="1519"/>
        <end position="1534"/>
    </location>
</feature>